<accession>A0ABM8RPX5</accession>
<proteinExistence type="predicted"/>
<dbReference type="EMBL" id="CAJNBJ010000017">
    <property type="protein sequence ID" value="CAE6765485.1"/>
    <property type="molecule type" value="Genomic_DNA"/>
</dbReference>
<name>A0ABM8RPX5_9BACT</name>
<sequence>MLKTGSNFVLGRTAPYDVPQGYASVVSPLAALLDGRFEQSRPDNSTGVKPLASNKYHQLAEFASEKPGKLKADC</sequence>
<gene>
    <name evidence="1" type="ORF">NSPZN2_40018</name>
</gene>
<keyword evidence="2" id="KW-1185">Reference proteome</keyword>
<protein>
    <submittedName>
        <fullName evidence="1">Uncharacterized protein</fullName>
    </submittedName>
</protein>
<evidence type="ECO:0000313" key="1">
    <source>
        <dbReference type="EMBL" id="CAE6765485.1"/>
    </source>
</evidence>
<organism evidence="1 2">
    <name type="scientific">Nitrospira defluvii</name>
    <dbReference type="NCBI Taxonomy" id="330214"/>
    <lineage>
        <taxon>Bacteria</taxon>
        <taxon>Pseudomonadati</taxon>
        <taxon>Nitrospirota</taxon>
        <taxon>Nitrospiria</taxon>
        <taxon>Nitrospirales</taxon>
        <taxon>Nitrospiraceae</taxon>
        <taxon>Nitrospira</taxon>
    </lineage>
</organism>
<reference evidence="1 2" key="1">
    <citation type="submission" date="2021-02" db="EMBL/GenBank/DDBJ databases">
        <authorList>
            <person name="Han P."/>
        </authorList>
    </citation>
    <scope>NUCLEOTIDE SEQUENCE [LARGE SCALE GENOMIC DNA]</scope>
    <source>
        <strain evidence="1">Candidatus Nitrospira sp. ZN2</strain>
    </source>
</reference>
<comment type="caution">
    <text evidence="1">The sequence shown here is derived from an EMBL/GenBank/DDBJ whole genome shotgun (WGS) entry which is preliminary data.</text>
</comment>
<dbReference type="Proteomes" id="UP000675880">
    <property type="component" value="Unassembled WGS sequence"/>
</dbReference>
<evidence type="ECO:0000313" key="2">
    <source>
        <dbReference type="Proteomes" id="UP000675880"/>
    </source>
</evidence>